<protein>
    <recommendedName>
        <fullName evidence="1">Sulfotransferase domain-containing protein</fullName>
    </recommendedName>
</protein>
<dbReference type="AlphaFoldDB" id="W4M3A2"/>
<keyword evidence="3" id="KW-1185">Reference proteome</keyword>
<proteinExistence type="predicted"/>
<dbReference type="SUPFAM" id="SSF52540">
    <property type="entry name" value="P-loop containing nucleoside triphosphate hydrolases"/>
    <property type="match status" value="1"/>
</dbReference>
<dbReference type="InterPro" id="IPR027417">
    <property type="entry name" value="P-loop_NTPase"/>
</dbReference>
<name>W4M3A2_9BACT</name>
<organism evidence="2 3">
    <name type="scientific">Candidatus Entotheonella gemina</name>
    <dbReference type="NCBI Taxonomy" id="1429439"/>
    <lineage>
        <taxon>Bacteria</taxon>
        <taxon>Pseudomonadati</taxon>
        <taxon>Nitrospinota/Tectimicrobiota group</taxon>
        <taxon>Candidatus Tectimicrobiota</taxon>
        <taxon>Candidatus Entotheonellia</taxon>
        <taxon>Candidatus Entotheonellales</taxon>
        <taxon>Candidatus Entotheonellaceae</taxon>
        <taxon>Candidatus Entotheonella</taxon>
    </lineage>
</organism>
<evidence type="ECO:0000259" key="1">
    <source>
        <dbReference type="Pfam" id="PF00685"/>
    </source>
</evidence>
<reference evidence="2 3" key="1">
    <citation type="journal article" date="2014" name="Nature">
        <title>An environmental bacterial taxon with a large and distinct metabolic repertoire.</title>
        <authorList>
            <person name="Wilson M.C."/>
            <person name="Mori T."/>
            <person name="Ruckert C."/>
            <person name="Uria A.R."/>
            <person name="Helf M.J."/>
            <person name="Takada K."/>
            <person name="Gernert C."/>
            <person name="Steffens U.A."/>
            <person name="Heycke N."/>
            <person name="Schmitt S."/>
            <person name="Rinke C."/>
            <person name="Helfrich E.J."/>
            <person name="Brachmann A.O."/>
            <person name="Gurgui C."/>
            <person name="Wakimoto T."/>
            <person name="Kracht M."/>
            <person name="Crusemann M."/>
            <person name="Hentschel U."/>
            <person name="Abe I."/>
            <person name="Matsunaga S."/>
            <person name="Kalinowski J."/>
            <person name="Takeyama H."/>
            <person name="Piel J."/>
        </authorList>
    </citation>
    <scope>NUCLEOTIDE SEQUENCE [LARGE SCALE GENOMIC DNA]</scope>
    <source>
        <strain evidence="3">TSY2</strain>
    </source>
</reference>
<dbReference type="Gene3D" id="3.40.50.300">
    <property type="entry name" value="P-loop containing nucleotide triphosphate hydrolases"/>
    <property type="match status" value="1"/>
</dbReference>
<sequence>MPDIHMKNLKLNRDLRKHPLNYILFFNHTTVLVGVDQPRRIKLKALEYKIKKIRRNSFSTGHIPYDPLVIDMLNKNRIKTLFMIRDPRDTIVSKMYFNMSLKKHFLHKHYMALGSDKERLKAAILGVKKPNGETLALGIAEKLSSVLTWLQTANVKSVRFEDLIGDRGGGDRARQMESLFSVATFIGKSLTEEEVAVIGNAMFGQGPTFRSGSIGDWRNHFDDELKELFKKESGDQLIELGYETNYDW</sequence>
<accession>W4M3A2</accession>
<feature type="domain" description="Sulfotransferase" evidence="1">
    <location>
        <begin position="57"/>
        <end position="232"/>
    </location>
</feature>
<comment type="caution">
    <text evidence="2">The sequence shown here is derived from an EMBL/GenBank/DDBJ whole genome shotgun (WGS) entry which is preliminary data.</text>
</comment>
<dbReference type="GO" id="GO:0008146">
    <property type="term" value="F:sulfotransferase activity"/>
    <property type="evidence" value="ECO:0007669"/>
    <property type="project" value="InterPro"/>
</dbReference>
<gene>
    <name evidence="2" type="ORF">ETSY2_26795</name>
</gene>
<dbReference type="InterPro" id="IPR000863">
    <property type="entry name" value="Sulfotransferase_dom"/>
</dbReference>
<dbReference type="Pfam" id="PF00685">
    <property type="entry name" value="Sulfotransfer_1"/>
    <property type="match status" value="1"/>
</dbReference>
<dbReference type="EMBL" id="AZHX01001123">
    <property type="protein sequence ID" value="ETX04789.1"/>
    <property type="molecule type" value="Genomic_DNA"/>
</dbReference>
<evidence type="ECO:0000313" key="3">
    <source>
        <dbReference type="Proteomes" id="UP000019140"/>
    </source>
</evidence>
<evidence type="ECO:0000313" key="2">
    <source>
        <dbReference type="EMBL" id="ETX04789.1"/>
    </source>
</evidence>
<dbReference type="HOGENOM" id="CLU_1118562_0_0_7"/>
<dbReference type="Proteomes" id="UP000019140">
    <property type="component" value="Unassembled WGS sequence"/>
</dbReference>